<organism evidence="1 2">
    <name type="scientific">Saccharothrix saharensis</name>
    <dbReference type="NCBI Taxonomy" id="571190"/>
    <lineage>
        <taxon>Bacteria</taxon>
        <taxon>Bacillati</taxon>
        <taxon>Actinomycetota</taxon>
        <taxon>Actinomycetes</taxon>
        <taxon>Pseudonocardiales</taxon>
        <taxon>Pseudonocardiaceae</taxon>
        <taxon>Saccharothrix</taxon>
    </lineage>
</organism>
<dbReference type="Proteomes" id="UP000316628">
    <property type="component" value="Unassembled WGS sequence"/>
</dbReference>
<sequence length="135" mass="14702">MLSYSFLLDRLPDPGDLRRAVSEVFAVDPGGVHVGRLYEDAGGPPATVSCTYLDLDGGEFPWRVDIGADDTVTGPGEAQAAAALCHRFGLRALLPGDEASDEWWRLVTAEEDRLVAVDLDQLDEDRYVLTGRSRP</sequence>
<evidence type="ECO:0000313" key="1">
    <source>
        <dbReference type="EMBL" id="TQM83038.1"/>
    </source>
</evidence>
<name>A0A543JJV7_9PSEU</name>
<proteinExistence type="predicted"/>
<dbReference type="OrthoDB" id="3698587at2"/>
<comment type="caution">
    <text evidence="1">The sequence shown here is derived from an EMBL/GenBank/DDBJ whole genome shotgun (WGS) entry which is preliminary data.</text>
</comment>
<dbReference type="AlphaFoldDB" id="A0A543JJV7"/>
<protein>
    <submittedName>
        <fullName evidence="1">Uncharacterized protein</fullName>
    </submittedName>
</protein>
<dbReference type="RefSeq" id="WP_141980837.1">
    <property type="nucleotide sequence ID" value="NZ_VFPP01000001.1"/>
</dbReference>
<keyword evidence="2" id="KW-1185">Reference proteome</keyword>
<evidence type="ECO:0000313" key="2">
    <source>
        <dbReference type="Proteomes" id="UP000316628"/>
    </source>
</evidence>
<reference evidence="1 2" key="1">
    <citation type="submission" date="2019-06" db="EMBL/GenBank/DDBJ databases">
        <title>Sequencing the genomes of 1000 actinobacteria strains.</title>
        <authorList>
            <person name="Klenk H.-P."/>
        </authorList>
    </citation>
    <scope>NUCLEOTIDE SEQUENCE [LARGE SCALE GENOMIC DNA]</scope>
    <source>
        <strain evidence="1 2">DSM 45456</strain>
    </source>
</reference>
<gene>
    <name evidence="1" type="ORF">FHX81_5451</name>
</gene>
<dbReference type="EMBL" id="VFPP01000001">
    <property type="protein sequence ID" value="TQM83038.1"/>
    <property type="molecule type" value="Genomic_DNA"/>
</dbReference>
<accession>A0A543JJV7</accession>